<feature type="domain" description="MIB/HERC2" evidence="8">
    <location>
        <begin position="134"/>
        <end position="203"/>
    </location>
</feature>
<gene>
    <name evidence="9" type="ORF">CCMP2556_LOCUS48317</name>
</gene>
<dbReference type="PANTHER" id="PTHR10131:SF94">
    <property type="entry name" value="TNF RECEPTOR-ASSOCIATED FACTOR 4"/>
    <property type="match status" value="1"/>
</dbReference>
<feature type="domain" description="MIB/HERC2" evidence="8">
    <location>
        <begin position="45"/>
        <end position="116"/>
    </location>
</feature>
<dbReference type="Pfam" id="PF06701">
    <property type="entry name" value="MIB_HERC2"/>
    <property type="match status" value="3"/>
</dbReference>
<feature type="domain" description="RING-type" evidence="6">
    <location>
        <begin position="244"/>
        <end position="282"/>
    </location>
</feature>
<dbReference type="InterPro" id="IPR037252">
    <property type="entry name" value="Mib_Herc2_sf"/>
</dbReference>
<evidence type="ECO:0000259" key="6">
    <source>
        <dbReference type="PROSITE" id="PS50089"/>
    </source>
</evidence>
<dbReference type="PROSITE" id="PS50089">
    <property type="entry name" value="ZF_RING_2"/>
    <property type="match status" value="2"/>
</dbReference>
<evidence type="ECO:0000256" key="2">
    <source>
        <dbReference type="ARBA" id="ARBA00022771"/>
    </source>
</evidence>
<dbReference type="PROSITE" id="PS51416">
    <property type="entry name" value="MIB_HERC2"/>
    <property type="match status" value="4"/>
</dbReference>
<dbReference type="PROSITE" id="PS50145">
    <property type="entry name" value="ZF_TRAF"/>
    <property type="match status" value="1"/>
</dbReference>
<evidence type="ECO:0000313" key="10">
    <source>
        <dbReference type="Proteomes" id="UP001642484"/>
    </source>
</evidence>
<comment type="caution">
    <text evidence="9">The sequence shown here is derived from an EMBL/GenBank/DDBJ whole genome shotgun (WGS) entry which is preliminary data.</text>
</comment>
<feature type="compositionally biased region" description="Low complexity" evidence="5">
    <location>
        <begin position="30"/>
        <end position="39"/>
    </location>
</feature>
<dbReference type="SMART" id="SM00184">
    <property type="entry name" value="RING"/>
    <property type="match status" value="2"/>
</dbReference>
<protein>
    <recommendedName>
        <fullName evidence="11">RING-type E3 ubiquitin transferase</fullName>
    </recommendedName>
</protein>
<evidence type="ECO:0000313" key="9">
    <source>
        <dbReference type="EMBL" id="CAK9102734.1"/>
    </source>
</evidence>
<feature type="region of interest" description="Disordered" evidence="5">
    <location>
        <begin position="669"/>
        <end position="692"/>
    </location>
</feature>
<organism evidence="9 10">
    <name type="scientific">Durusdinium trenchii</name>
    <dbReference type="NCBI Taxonomy" id="1381693"/>
    <lineage>
        <taxon>Eukaryota</taxon>
        <taxon>Sar</taxon>
        <taxon>Alveolata</taxon>
        <taxon>Dinophyceae</taxon>
        <taxon>Suessiales</taxon>
        <taxon>Symbiodiniaceae</taxon>
        <taxon>Durusdinium</taxon>
    </lineage>
</organism>
<feature type="domain" description="TRAF-type" evidence="7">
    <location>
        <begin position="321"/>
        <end position="372"/>
    </location>
</feature>
<evidence type="ECO:0000259" key="7">
    <source>
        <dbReference type="PROSITE" id="PS50145"/>
    </source>
</evidence>
<evidence type="ECO:0000256" key="3">
    <source>
        <dbReference type="ARBA" id="ARBA00022833"/>
    </source>
</evidence>
<dbReference type="SUPFAM" id="SSF49599">
    <property type="entry name" value="TRAF domain-like"/>
    <property type="match status" value="2"/>
</dbReference>
<keyword evidence="2 4" id="KW-0863">Zinc-finger</keyword>
<dbReference type="InterPro" id="IPR001841">
    <property type="entry name" value="Znf_RING"/>
</dbReference>
<proteinExistence type="predicted"/>
<feature type="domain" description="MIB/HERC2" evidence="8">
    <location>
        <begin position="470"/>
        <end position="541"/>
    </location>
</feature>
<dbReference type="Gene3D" id="2.30.30.40">
    <property type="entry name" value="SH3 Domains"/>
    <property type="match status" value="4"/>
</dbReference>
<evidence type="ECO:0000256" key="1">
    <source>
        <dbReference type="ARBA" id="ARBA00022723"/>
    </source>
</evidence>
<feature type="domain" description="MIB/HERC2" evidence="8">
    <location>
        <begin position="547"/>
        <end position="620"/>
    </location>
</feature>
<dbReference type="Gene3D" id="3.30.40.10">
    <property type="entry name" value="Zinc/RING finger domain, C3HC4 (zinc finger)"/>
    <property type="match status" value="4"/>
</dbReference>
<dbReference type="Proteomes" id="UP001642484">
    <property type="component" value="Unassembled WGS sequence"/>
</dbReference>
<dbReference type="InterPro" id="IPR013083">
    <property type="entry name" value="Znf_RING/FYVE/PHD"/>
</dbReference>
<feature type="region of interest" description="Disordered" evidence="5">
    <location>
        <begin position="487"/>
        <end position="510"/>
    </location>
</feature>
<keyword evidence="3 4" id="KW-0862">Zinc</keyword>
<dbReference type="EMBL" id="CAXAMN010026406">
    <property type="protein sequence ID" value="CAK9102734.1"/>
    <property type="molecule type" value="Genomic_DNA"/>
</dbReference>
<evidence type="ECO:0000256" key="5">
    <source>
        <dbReference type="SAM" id="MobiDB-lite"/>
    </source>
</evidence>
<reference evidence="9 10" key="1">
    <citation type="submission" date="2024-02" db="EMBL/GenBank/DDBJ databases">
        <authorList>
            <person name="Chen Y."/>
            <person name="Shah S."/>
            <person name="Dougan E. K."/>
            <person name="Thang M."/>
            <person name="Chan C."/>
        </authorList>
    </citation>
    <scope>NUCLEOTIDE SEQUENCE [LARGE SCALE GENOMIC DNA]</scope>
</reference>
<evidence type="ECO:0008006" key="11">
    <source>
        <dbReference type="Google" id="ProtNLM"/>
    </source>
</evidence>
<dbReference type="SUPFAM" id="SSF57850">
    <property type="entry name" value="RING/U-box"/>
    <property type="match status" value="2"/>
</dbReference>
<dbReference type="SUPFAM" id="SSF159034">
    <property type="entry name" value="Mib/herc2 domain-like"/>
    <property type="match status" value="4"/>
</dbReference>
<accession>A0ABP0RQ23</accession>
<keyword evidence="1 4" id="KW-0479">Metal-binding</keyword>
<evidence type="ECO:0000259" key="8">
    <source>
        <dbReference type="PROSITE" id="PS51416"/>
    </source>
</evidence>
<feature type="region of interest" description="Disordered" evidence="5">
    <location>
        <begin position="1"/>
        <end position="84"/>
    </location>
</feature>
<dbReference type="InterPro" id="IPR001293">
    <property type="entry name" value="Znf_TRAF"/>
</dbReference>
<dbReference type="PANTHER" id="PTHR10131">
    <property type="entry name" value="TNF RECEPTOR ASSOCIATED FACTOR"/>
    <property type="match status" value="1"/>
</dbReference>
<feature type="region of interest" description="Disordered" evidence="5">
    <location>
        <begin position="208"/>
        <end position="229"/>
    </location>
</feature>
<name>A0ABP0RQ23_9DINO</name>
<sequence>MYDLIVAEAHRASGTDQAPPAETTNHESAAEASTASTASTPPPAQPGEVLRSAEVGVRVRRGPDWEWGDQDGGGVGTTEEDPDPGWVRVRWDHSRRRGAYRVGLRGLHDLIVVERPGANSTSSSGPIQRSAAVQPGEVLRSAVVGVRVRRGPGWDWGDQDGGGLGTTTGEGGLGVLVTWDHGDRMNSYHIGPDRYDLIVAEAHGARGREGAAAAASSQTTAPAEPEGGHDEQWLDMEEATGMQCPICFCVPRDALAHECGNLFCEICWTRWIAQNSRCPVCREDGVSIAKAFRDQRKILNLMIRCPLGCEETFRLGDKEEHVSQCPKRKERCSLCGEEVLAEMMSAHHKDECKARPTPCELCGEQVKVDQLEAHLAANVGSHMLVLLKENKSLKKDNESLRVRVHELERQQPGVTLRAAASATQAVSMSTSPEGLPMVFPSGAVGHSGWILPWRPLSGLRHVARAVPSVLRGQALRSAEVGIRVRRGPDWDWDDQDGGGPGTTVPGADEDGWVSVRWDAGSEFKYRVGAGGNYDLIIDGASSPASPAAARILRCAEADVRVRRGRDWKWGDQDAGGLGVTLGMDGVGPGWVTVRWDQSGARGAYRVGAFGKFDLFVVEADGAAAQQEVQGAGGVSPQVSSDADQELMIEISAATAAAYSRASSAAVSAASSHMSAPSEPLQPVPHPDGGHDEQWLDVAEANSMQCPICMCVARDALAHDCGNLFCDLCWTRWIAENPSCPVCREDGQGIVRAPRDQRKILNLMIRCPLGCDETFRLGDKETHVARCPKRPVRCSQCGGEFLAEIIAVHQQDRTSAQHAWCLVTCAGSRFRWTSWKLTCSPTWGRTCWPY</sequence>
<feature type="compositionally biased region" description="Low complexity" evidence="5">
    <location>
        <begin position="210"/>
        <end position="225"/>
    </location>
</feature>
<dbReference type="Pfam" id="PF13920">
    <property type="entry name" value="zf-C3HC4_3"/>
    <property type="match status" value="1"/>
</dbReference>
<dbReference type="InterPro" id="IPR010606">
    <property type="entry name" value="Mib_Herc2"/>
</dbReference>
<keyword evidence="10" id="KW-1185">Reference proteome</keyword>
<evidence type="ECO:0000256" key="4">
    <source>
        <dbReference type="PROSITE-ProRule" id="PRU00207"/>
    </source>
</evidence>
<feature type="zinc finger region" description="TRAF-type" evidence="4">
    <location>
        <begin position="321"/>
        <end position="372"/>
    </location>
</feature>
<feature type="domain" description="RING-type" evidence="6">
    <location>
        <begin position="705"/>
        <end position="743"/>
    </location>
</feature>